<keyword evidence="2" id="KW-1185">Reference proteome</keyword>
<accession>A0A6V8MGM3</accession>
<sequence>MTEKNCSCEPGRPGSCPSCFAEQLIDYWCETCRLSVPDKRCPHCGLKTKKKRQES</sequence>
<dbReference type="AlphaFoldDB" id="A0A6V8MGM3"/>
<dbReference type="Proteomes" id="UP000556026">
    <property type="component" value="Unassembled WGS sequence"/>
</dbReference>
<dbReference type="RefSeq" id="WP_183353817.1">
    <property type="nucleotide sequence ID" value="NZ_BLXX01000003.1"/>
</dbReference>
<gene>
    <name evidence="1" type="ORF">GMST_12880</name>
</gene>
<name>A0A6V8MGM3_9BACT</name>
<protein>
    <submittedName>
        <fullName evidence="1">Uncharacterized protein</fullName>
    </submittedName>
</protein>
<dbReference type="EMBL" id="BLXX01000003">
    <property type="protein sequence ID" value="GFO58963.1"/>
    <property type="molecule type" value="Genomic_DNA"/>
</dbReference>
<evidence type="ECO:0000313" key="1">
    <source>
        <dbReference type="EMBL" id="GFO58963.1"/>
    </source>
</evidence>
<reference evidence="2" key="1">
    <citation type="submission" date="2020-06" db="EMBL/GenBank/DDBJ databases">
        <title>Draft genomic sequence of Geomonas sp. Red330.</title>
        <authorList>
            <person name="Itoh H."/>
            <person name="Zhenxing X."/>
            <person name="Ushijima N."/>
            <person name="Masuda Y."/>
            <person name="Shiratori Y."/>
            <person name="Senoo K."/>
        </authorList>
    </citation>
    <scope>NUCLEOTIDE SEQUENCE [LARGE SCALE GENOMIC DNA]</scope>
    <source>
        <strain evidence="2">Red330</strain>
    </source>
</reference>
<proteinExistence type="predicted"/>
<organism evidence="1 2">
    <name type="scientific">Geomonas silvestris</name>
    <dbReference type="NCBI Taxonomy" id="2740184"/>
    <lineage>
        <taxon>Bacteria</taxon>
        <taxon>Pseudomonadati</taxon>
        <taxon>Thermodesulfobacteriota</taxon>
        <taxon>Desulfuromonadia</taxon>
        <taxon>Geobacterales</taxon>
        <taxon>Geobacteraceae</taxon>
        <taxon>Geomonas</taxon>
    </lineage>
</organism>
<evidence type="ECO:0000313" key="2">
    <source>
        <dbReference type="Proteomes" id="UP000556026"/>
    </source>
</evidence>
<comment type="caution">
    <text evidence="1">The sequence shown here is derived from an EMBL/GenBank/DDBJ whole genome shotgun (WGS) entry which is preliminary data.</text>
</comment>